<evidence type="ECO:0000313" key="3">
    <source>
        <dbReference type="EMBL" id="TKG72787.1"/>
    </source>
</evidence>
<dbReference type="InterPro" id="IPR012349">
    <property type="entry name" value="Split_barrel_FMN-bd"/>
</dbReference>
<keyword evidence="4" id="KW-1185">Reference proteome</keyword>
<evidence type="ECO:0000259" key="2">
    <source>
        <dbReference type="Pfam" id="PF01243"/>
    </source>
</evidence>
<protein>
    <submittedName>
        <fullName evidence="3">TIGR03667 family PPOX class F420-dependent oxidoreductase</fullName>
    </submittedName>
</protein>
<dbReference type="Gene3D" id="2.30.110.10">
    <property type="entry name" value="Electron Transport, Fmn-binding Protein, Chain A"/>
    <property type="match status" value="1"/>
</dbReference>
<name>A0ABY2SA84_9PSEU</name>
<dbReference type="InterPro" id="IPR011576">
    <property type="entry name" value="Pyridox_Oxase_N"/>
</dbReference>
<organism evidence="3 4">
    <name type="scientific">Prauserella endophytica</name>
    <dbReference type="NCBI Taxonomy" id="1592324"/>
    <lineage>
        <taxon>Bacteria</taxon>
        <taxon>Bacillati</taxon>
        <taxon>Actinomycetota</taxon>
        <taxon>Actinomycetes</taxon>
        <taxon>Pseudonocardiales</taxon>
        <taxon>Pseudonocardiaceae</taxon>
        <taxon>Prauserella</taxon>
        <taxon>Prauserella coralliicola group</taxon>
    </lineage>
</organism>
<proteinExistence type="predicted"/>
<comment type="caution">
    <text evidence="3">The sequence shown here is derived from an EMBL/GenBank/DDBJ whole genome shotgun (WGS) entry which is preliminary data.</text>
</comment>
<dbReference type="PANTHER" id="PTHR35176">
    <property type="entry name" value="HEME OXYGENASE HI_0854-RELATED"/>
    <property type="match status" value="1"/>
</dbReference>
<dbReference type="PANTHER" id="PTHR35176:SF6">
    <property type="entry name" value="HEME OXYGENASE HI_0854-RELATED"/>
    <property type="match status" value="1"/>
</dbReference>
<keyword evidence="1" id="KW-0560">Oxidoreductase</keyword>
<accession>A0ABY2SA84</accession>
<gene>
    <name evidence="3" type="ORF">FCN18_06045</name>
</gene>
<evidence type="ECO:0000256" key="1">
    <source>
        <dbReference type="ARBA" id="ARBA00023002"/>
    </source>
</evidence>
<dbReference type="Pfam" id="PF01243">
    <property type="entry name" value="PNPOx_N"/>
    <property type="match status" value="1"/>
</dbReference>
<sequence>MLPGLDEPTSERAERRLREEREIWITTVRSDGQPQASPVGFLWDGAEFLVLSQPGTPKVGNLAGNPKVAMHLDLDRDSEDGSVLTLEGVATLDGEPLSADEAALYVDRYQDVIRAAQLTEQELFAEFSSVIRVRPTRVRFH</sequence>
<feature type="domain" description="Pyridoxamine 5'-phosphate oxidase N-terminal" evidence="2">
    <location>
        <begin position="11"/>
        <end position="140"/>
    </location>
</feature>
<reference evidence="3 4" key="1">
    <citation type="journal article" date="2015" name="Antonie Van Leeuwenhoek">
        <title>Prauserella endophytica sp. nov., an endophytic actinobacterium isolated from Tamarix taklamakanensis.</title>
        <authorList>
            <person name="Liu J.M."/>
            <person name="Habden X."/>
            <person name="Guo L."/>
            <person name="Tuo L."/>
            <person name="Jiang Z.K."/>
            <person name="Liu S.W."/>
            <person name="Liu X.F."/>
            <person name="Chen L."/>
            <person name="Li R.F."/>
            <person name="Zhang Y.Q."/>
            <person name="Sun C.H."/>
        </authorList>
    </citation>
    <scope>NUCLEOTIDE SEQUENCE [LARGE SCALE GENOMIC DNA]</scope>
    <source>
        <strain evidence="3 4">CGMCC 4.7182</strain>
    </source>
</reference>
<dbReference type="EMBL" id="SWMS01000002">
    <property type="protein sequence ID" value="TKG72787.1"/>
    <property type="molecule type" value="Genomic_DNA"/>
</dbReference>
<dbReference type="RefSeq" id="WP_137093734.1">
    <property type="nucleotide sequence ID" value="NZ_SWMS01000002.1"/>
</dbReference>
<dbReference type="Proteomes" id="UP000309992">
    <property type="component" value="Unassembled WGS sequence"/>
</dbReference>
<evidence type="ECO:0000313" key="4">
    <source>
        <dbReference type="Proteomes" id="UP000309992"/>
    </source>
</evidence>
<dbReference type="SUPFAM" id="SSF50475">
    <property type="entry name" value="FMN-binding split barrel"/>
    <property type="match status" value="1"/>
</dbReference>
<dbReference type="InterPro" id="IPR052019">
    <property type="entry name" value="F420H2_bilvrd_red/Heme_oxyg"/>
</dbReference>